<dbReference type="AlphaFoldDB" id="A0AAN6S879"/>
<evidence type="ECO:0000313" key="2">
    <source>
        <dbReference type="Proteomes" id="UP001303473"/>
    </source>
</evidence>
<keyword evidence="2" id="KW-1185">Reference proteome</keyword>
<evidence type="ECO:0000313" key="1">
    <source>
        <dbReference type="EMBL" id="KAK3943416.1"/>
    </source>
</evidence>
<dbReference type="Proteomes" id="UP001303473">
    <property type="component" value="Unassembled WGS sequence"/>
</dbReference>
<reference evidence="2" key="1">
    <citation type="journal article" date="2023" name="Mol. Phylogenet. Evol.">
        <title>Genome-scale phylogeny and comparative genomics of the fungal order Sordariales.</title>
        <authorList>
            <person name="Hensen N."/>
            <person name="Bonometti L."/>
            <person name="Westerberg I."/>
            <person name="Brannstrom I.O."/>
            <person name="Guillou S."/>
            <person name="Cros-Aarteil S."/>
            <person name="Calhoun S."/>
            <person name="Haridas S."/>
            <person name="Kuo A."/>
            <person name="Mondo S."/>
            <person name="Pangilinan J."/>
            <person name="Riley R."/>
            <person name="LaButti K."/>
            <person name="Andreopoulos B."/>
            <person name="Lipzen A."/>
            <person name="Chen C."/>
            <person name="Yan M."/>
            <person name="Daum C."/>
            <person name="Ng V."/>
            <person name="Clum A."/>
            <person name="Steindorff A."/>
            <person name="Ohm R.A."/>
            <person name="Martin F."/>
            <person name="Silar P."/>
            <person name="Natvig D.O."/>
            <person name="Lalanne C."/>
            <person name="Gautier V."/>
            <person name="Ament-Velasquez S.L."/>
            <person name="Kruys A."/>
            <person name="Hutchinson M.I."/>
            <person name="Powell A.J."/>
            <person name="Barry K."/>
            <person name="Miller A.N."/>
            <person name="Grigoriev I.V."/>
            <person name="Debuchy R."/>
            <person name="Gladieux P."/>
            <person name="Hiltunen Thoren M."/>
            <person name="Johannesson H."/>
        </authorList>
    </citation>
    <scope>NUCLEOTIDE SEQUENCE [LARGE SCALE GENOMIC DNA]</scope>
    <source>
        <strain evidence="2">CBS 340.73</strain>
    </source>
</reference>
<dbReference type="EMBL" id="MU853766">
    <property type="protein sequence ID" value="KAK3943416.1"/>
    <property type="molecule type" value="Genomic_DNA"/>
</dbReference>
<organism evidence="1 2">
    <name type="scientific">Diplogelasinospora grovesii</name>
    <dbReference type="NCBI Taxonomy" id="303347"/>
    <lineage>
        <taxon>Eukaryota</taxon>
        <taxon>Fungi</taxon>
        <taxon>Dikarya</taxon>
        <taxon>Ascomycota</taxon>
        <taxon>Pezizomycotina</taxon>
        <taxon>Sordariomycetes</taxon>
        <taxon>Sordariomycetidae</taxon>
        <taxon>Sordariales</taxon>
        <taxon>Diplogelasinosporaceae</taxon>
        <taxon>Diplogelasinospora</taxon>
    </lineage>
</organism>
<gene>
    <name evidence="1" type="ORF">QBC46DRAFT_420897</name>
</gene>
<protein>
    <submittedName>
        <fullName evidence="1">Uncharacterized protein</fullName>
    </submittedName>
</protein>
<name>A0AAN6S879_9PEZI</name>
<sequence length="233" mass="26118">MCQFHWTWRIESFEPLNLDGWGWGPLGLCAAFQSLQTPRPRCSIGRSRRISQLRNLRTDESTIQLTHQEHRHDMRGGACAFRSTVSSELYLSLSQSAVQDTHRLLALGSDTIRDSTAACPGLVVKLPSAMPPPCMPSCQRLKATAIAILPRHAILDYPIRRDPTAVFRLRAQALSRTLPVPALNPTRTTATTSMNPPSIPDSYPLPPTKHIHHSLACWRRRNSRCRAPRTKST</sequence>
<comment type="caution">
    <text evidence="1">The sequence shown here is derived from an EMBL/GenBank/DDBJ whole genome shotgun (WGS) entry which is preliminary data.</text>
</comment>
<accession>A0AAN6S879</accession>
<proteinExistence type="predicted"/>